<accession>A0A419VTW6</accession>
<organism evidence="1 2">
    <name type="scientific">Sinobaca qinghaiensis</name>
    <dbReference type="NCBI Taxonomy" id="342944"/>
    <lineage>
        <taxon>Bacteria</taxon>
        <taxon>Bacillati</taxon>
        <taxon>Bacillota</taxon>
        <taxon>Bacilli</taxon>
        <taxon>Bacillales</taxon>
        <taxon>Sporolactobacillaceae</taxon>
        <taxon>Sinobaca</taxon>
    </lineage>
</organism>
<sequence length="57" mass="6681">MHQGSFRIRSLYISDDLISIIKNHQKETFSNSFSATAIRLICKGLEQEIKEKKEIRK</sequence>
<comment type="caution">
    <text evidence="1">The sequence shown here is derived from an EMBL/GenBank/DDBJ whole genome shotgun (WGS) entry which is preliminary data.</text>
</comment>
<dbReference type="Proteomes" id="UP000285120">
    <property type="component" value="Unassembled WGS sequence"/>
</dbReference>
<evidence type="ECO:0000313" key="1">
    <source>
        <dbReference type="EMBL" id="RKD84131.1"/>
    </source>
</evidence>
<dbReference type="EMBL" id="RAPK01000002">
    <property type="protein sequence ID" value="RKD84131.1"/>
    <property type="molecule type" value="Genomic_DNA"/>
</dbReference>
<evidence type="ECO:0000313" key="2">
    <source>
        <dbReference type="Proteomes" id="UP000285120"/>
    </source>
</evidence>
<proteinExistence type="predicted"/>
<protein>
    <submittedName>
        <fullName evidence="1">Uncharacterized protein</fullName>
    </submittedName>
</protein>
<dbReference type="AlphaFoldDB" id="A0A419VTW6"/>
<keyword evidence="2" id="KW-1185">Reference proteome</keyword>
<reference evidence="1 2" key="1">
    <citation type="submission" date="2018-09" db="EMBL/GenBank/DDBJ databases">
        <title>Genomic Encyclopedia of Archaeal and Bacterial Type Strains, Phase II (KMG-II): from individual species to whole genera.</title>
        <authorList>
            <person name="Goeker M."/>
        </authorList>
    </citation>
    <scope>NUCLEOTIDE SEQUENCE [LARGE SCALE GENOMIC DNA]</scope>
    <source>
        <strain evidence="1 2">DSM 17008</strain>
    </source>
</reference>
<dbReference type="RefSeq" id="WP_170146786.1">
    <property type="nucleotide sequence ID" value="NZ_RAPK01000002.1"/>
</dbReference>
<gene>
    <name evidence="1" type="ORF">ATL39_0064</name>
</gene>
<name>A0A419VTW6_9BACL</name>